<dbReference type="PANTHER" id="PTHR12832:SF18">
    <property type="entry name" value="IQ CALMODULIN-BINDING MOTIF DOMAIN PROTEIN (AFU_ORTHOLOGUE AFUA_1G08920)"/>
    <property type="match status" value="1"/>
</dbReference>
<proteinExistence type="inferred from homology"/>
<feature type="region of interest" description="Disordered" evidence="2">
    <location>
        <begin position="457"/>
        <end position="489"/>
    </location>
</feature>
<feature type="region of interest" description="Disordered" evidence="2">
    <location>
        <begin position="169"/>
        <end position="189"/>
    </location>
</feature>
<dbReference type="OrthoDB" id="276323at2759"/>
<feature type="compositionally biased region" description="Low complexity" evidence="2">
    <location>
        <begin position="55"/>
        <end position="85"/>
    </location>
</feature>
<evidence type="ECO:0000313" key="4">
    <source>
        <dbReference type="Proteomes" id="UP000799538"/>
    </source>
</evidence>
<feature type="region of interest" description="Disordered" evidence="2">
    <location>
        <begin position="1"/>
        <end position="86"/>
    </location>
</feature>
<dbReference type="Proteomes" id="UP000799538">
    <property type="component" value="Unassembled WGS sequence"/>
</dbReference>
<feature type="compositionally biased region" description="Polar residues" evidence="2">
    <location>
        <begin position="477"/>
        <end position="488"/>
    </location>
</feature>
<comment type="similarity">
    <text evidence="1">Belongs to the TCP11 family.</text>
</comment>
<evidence type="ECO:0000256" key="1">
    <source>
        <dbReference type="ARBA" id="ARBA00010954"/>
    </source>
</evidence>
<evidence type="ECO:0000256" key="2">
    <source>
        <dbReference type="SAM" id="MobiDB-lite"/>
    </source>
</evidence>
<dbReference type="PANTHER" id="PTHR12832">
    <property type="entry name" value="TESTIS-SPECIFIC PROTEIN PBS13 T-COMPLEX 11"/>
    <property type="match status" value="1"/>
</dbReference>
<organism evidence="3 4">
    <name type="scientific">Elsinoe ampelina</name>
    <dbReference type="NCBI Taxonomy" id="302913"/>
    <lineage>
        <taxon>Eukaryota</taxon>
        <taxon>Fungi</taxon>
        <taxon>Dikarya</taxon>
        <taxon>Ascomycota</taxon>
        <taxon>Pezizomycotina</taxon>
        <taxon>Dothideomycetes</taxon>
        <taxon>Dothideomycetidae</taxon>
        <taxon>Myriangiales</taxon>
        <taxon>Elsinoaceae</taxon>
        <taxon>Elsinoe</taxon>
    </lineage>
</organism>
<dbReference type="Pfam" id="PF05794">
    <property type="entry name" value="Tcp11"/>
    <property type="match status" value="1"/>
</dbReference>
<accession>A0A6A6GCR9</accession>
<evidence type="ECO:0000313" key="3">
    <source>
        <dbReference type="EMBL" id="KAF2223477.1"/>
    </source>
</evidence>
<dbReference type="EMBL" id="ML992506">
    <property type="protein sequence ID" value="KAF2223477.1"/>
    <property type="molecule type" value="Genomic_DNA"/>
</dbReference>
<dbReference type="AlphaFoldDB" id="A0A6A6GCR9"/>
<dbReference type="GO" id="GO:0010737">
    <property type="term" value="P:protein kinase A signaling"/>
    <property type="evidence" value="ECO:0007669"/>
    <property type="project" value="TreeGrafter"/>
</dbReference>
<name>A0A6A6GCR9_9PEZI</name>
<feature type="compositionally biased region" description="Basic residues" evidence="2">
    <location>
        <begin position="44"/>
        <end position="54"/>
    </location>
</feature>
<dbReference type="InterPro" id="IPR008862">
    <property type="entry name" value="Tcp11"/>
</dbReference>
<gene>
    <name evidence="3" type="ORF">BDZ85DRAFT_261652</name>
</gene>
<keyword evidence="4" id="KW-1185">Reference proteome</keyword>
<protein>
    <submittedName>
        <fullName evidence="3">T-complex protein 11-domain-containing protein</fullName>
    </submittedName>
</protein>
<sequence length="955" mass="107645">MSSKGHESNMGAVPAEQENRPPSFDAADDVERVFEPPAHIAARFYRRPLTRRKSSAASSRRNSLSSSHSHTSARSLRRASSQSHAIAQQLRRASILESRKARLADRAAHCEQVRLRAALLKAAPQRSTASEERAVAAQVAREKYLAKVAAQCAEEVERAKQRAQEMKARKLEEERKTRQDMEERLAEADRRRAEYQRNLHARRMRRASSQEKKLAPVAEDIDVDKTSVAIVLDEDAAARRIQRSWRYKTRKATIEGWIDIGINLEQMRLISFEDVSSLIINEKVIHGTKRILDLFNLRNGAEDSSSSDTRAFLSAYLLLAQPDAVFGRLGAQENDLVTKAQELVVLFETATCRLARWNRFCPTPTQVEELSHIYSTYTSAFNAWKAQDSSTLIDTMVASFVELDAIWQTVKDDTLGNVAEDYRQGIRDNQVILLSRIRKLAGPDRADSLIKKAIRESRRRKGRKRTAAEVRPRVAETSAQDTAVTPSNDDALEGVRQLSAAVPEQSRSGPQSFSALFSPIPSNRVITHELAVNKDYRVPTSKQSEMRDQINRGLCDSMKDGIERGELAPWTTAMAECIRGKLLGILKPGNSMHTLISEALDSDHVYRQCTQGMFSYAKFFTFMSSILPKLCAPFRDEQVKVLVEDLQNMTDDTSEMIEKLFRLLHFIELLCLDYSNFLLMNAAPVLIREAAGYEQRMFAQDLEAGRTTLTHTTRWWRNASVNALTEADRRDPEQIRLAMDRPTPPKIHARGLIELATSSSMLEESAWPETLALDRERLLHIRRNFYRIICIGASLLTAKNLMKRDVRAPWKPEATRLWDLTSKVSLEAEDLSQQVSSVLLSSRGMPESSERFLQAAVGRFCHQSASARLSDPVLKILAQRLRTHIFMRMSASTSQERVRAASGASESLSSAGLPEFIAHVSDIVDIMSRLADVDFKAHGPWYEQIAQETRDAGDA</sequence>
<reference evidence="4" key="1">
    <citation type="journal article" date="2020" name="Stud. Mycol.">
        <title>101 Dothideomycetes genomes: A test case for predicting lifestyles and emergence of pathogens.</title>
        <authorList>
            <person name="Haridas S."/>
            <person name="Albert R."/>
            <person name="Binder M."/>
            <person name="Bloem J."/>
            <person name="LaButti K."/>
            <person name="Salamov A."/>
            <person name="Andreopoulos B."/>
            <person name="Baker S."/>
            <person name="Barry K."/>
            <person name="Bills G."/>
            <person name="Bluhm B."/>
            <person name="Cannon C."/>
            <person name="Castanera R."/>
            <person name="Culley D."/>
            <person name="Daum C."/>
            <person name="Ezra D."/>
            <person name="Gonzalez J."/>
            <person name="Henrissat B."/>
            <person name="Kuo A."/>
            <person name="Liang C."/>
            <person name="Lipzen A."/>
            <person name="Lutzoni F."/>
            <person name="Magnuson J."/>
            <person name="Mondo S."/>
            <person name="Nolan M."/>
            <person name="Ohm R."/>
            <person name="Pangilinan J."/>
            <person name="Park H.-J."/>
            <person name="Ramirez L."/>
            <person name="Alfaro M."/>
            <person name="Sun H."/>
            <person name="Tritt A."/>
            <person name="Yoshinaga Y."/>
            <person name="Zwiers L.-H."/>
            <person name="Turgeon B."/>
            <person name="Goodwin S."/>
            <person name="Spatafora J."/>
            <person name="Crous P."/>
            <person name="Grigoriev I."/>
        </authorList>
    </citation>
    <scope>NUCLEOTIDE SEQUENCE [LARGE SCALE GENOMIC DNA]</scope>
    <source>
        <strain evidence="4">CECT 20119</strain>
    </source>
</reference>